<keyword evidence="3 6" id="KW-0812">Transmembrane</keyword>
<proteinExistence type="predicted"/>
<feature type="transmembrane region" description="Helical" evidence="6">
    <location>
        <begin position="272"/>
        <end position="291"/>
    </location>
</feature>
<dbReference type="InterPro" id="IPR019108">
    <property type="entry name" value="Caa3_assmbl_CtaG-rel"/>
</dbReference>
<keyword evidence="8" id="KW-1185">Reference proteome</keyword>
<keyword evidence="2" id="KW-1003">Cell membrane</keyword>
<dbReference type="Pfam" id="PF09678">
    <property type="entry name" value="Caa3_CtaG"/>
    <property type="match status" value="1"/>
</dbReference>
<evidence type="ECO:0000256" key="5">
    <source>
        <dbReference type="ARBA" id="ARBA00023136"/>
    </source>
</evidence>
<evidence type="ECO:0000256" key="4">
    <source>
        <dbReference type="ARBA" id="ARBA00022989"/>
    </source>
</evidence>
<keyword evidence="4 6" id="KW-1133">Transmembrane helix</keyword>
<evidence type="ECO:0000256" key="6">
    <source>
        <dbReference type="SAM" id="Phobius"/>
    </source>
</evidence>
<dbReference type="EMBL" id="CP041217">
    <property type="protein sequence ID" value="QDH23549.1"/>
    <property type="molecule type" value="Genomic_DNA"/>
</dbReference>
<accession>A0A4Y6V0J2</accession>
<feature type="transmembrane region" description="Helical" evidence="6">
    <location>
        <begin position="197"/>
        <end position="220"/>
    </location>
</feature>
<name>A0A4Y6V0J2_SACBS</name>
<dbReference type="AlphaFoldDB" id="A0A4Y6V0J2"/>
<feature type="transmembrane region" description="Helical" evidence="6">
    <location>
        <begin position="124"/>
        <end position="144"/>
    </location>
</feature>
<dbReference type="OrthoDB" id="5024156at2"/>
<evidence type="ECO:0000256" key="1">
    <source>
        <dbReference type="ARBA" id="ARBA00004651"/>
    </source>
</evidence>
<comment type="subcellular location">
    <subcellularLocation>
        <location evidence="1">Cell membrane</location>
        <topology evidence="1">Multi-pass membrane protein</topology>
    </subcellularLocation>
</comment>
<evidence type="ECO:0000256" key="2">
    <source>
        <dbReference type="ARBA" id="ARBA00022475"/>
    </source>
</evidence>
<feature type="transmembrane region" description="Helical" evidence="6">
    <location>
        <begin position="164"/>
        <end position="185"/>
    </location>
</feature>
<feature type="transmembrane region" description="Helical" evidence="6">
    <location>
        <begin position="57"/>
        <end position="78"/>
    </location>
</feature>
<evidence type="ECO:0000313" key="8">
    <source>
        <dbReference type="Proteomes" id="UP000316968"/>
    </source>
</evidence>
<feature type="transmembrane region" description="Helical" evidence="6">
    <location>
        <begin position="90"/>
        <end position="112"/>
    </location>
</feature>
<dbReference type="KEGG" id="saca:FFV09_23390"/>
<protein>
    <submittedName>
        <fullName evidence="7">Cytochrome c oxidase assembly protein</fullName>
    </submittedName>
</protein>
<evidence type="ECO:0000256" key="3">
    <source>
        <dbReference type="ARBA" id="ARBA00022692"/>
    </source>
</evidence>
<keyword evidence="5 6" id="KW-0472">Membrane</keyword>
<dbReference type="GO" id="GO:0005886">
    <property type="term" value="C:plasma membrane"/>
    <property type="evidence" value="ECO:0007669"/>
    <property type="project" value="UniProtKB-SubCell"/>
</dbReference>
<evidence type="ECO:0000313" key="7">
    <source>
        <dbReference type="EMBL" id="QDH23549.1"/>
    </source>
</evidence>
<feature type="transmembrane region" description="Helical" evidence="6">
    <location>
        <begin position="232"/>
        <end position="252"/>
    </location>
</feature>
<sequence>MGVSLAYGLFENGSFGSFAYAAAAGGHAGHSHGHAPTPASAPDGSSAGLLAGWAYDLLPLLAVALPLMLAYAAAAVLTGRRYKRWPAYRVALWCAGVLLSAAAVAGPLAGLAHGSFTFHMLGHLLLGMLGPLLLVLSAPMTLLLRTLPRAGARRLSALLRSRLAAVLTHPVTAAALNFGGLWLLYTTGLYTAMHHSAALHAAVHLHVFAAGYLFAASILPIDPAPHRTGFKLRTCVMIAAFASHGILGKYLYASPPAGVTVADAHTGAQLMYYGGDAVDLLLIVLFCSAWYKRSGRTIASASTVSRADFG</sequence>
<organism evidence="7 8">
    <name type="scientific">Saccharibacillus brassicae</name>
    <dbReference type="NCBI Taxonomy" id="2583377"/>
    <lineage>
        <taxon>Bacteria</taxon>
        <taxon>Bacillati</taxon>
        <taxon>Bacillota</taxon>
        <taxon>Bacilli</taxon>
        <taxon>Bacillales</taxon>
        <taxon>Paenibacillaceae</taxon>
        <taxon>Saccharibacillus</taxon>
    </lineage>
</organism>
<gene>
    <name evidence="7" type="ORF">FFV09_23390</name>
</gene>
<dbReference type="Proteomes" id="UP000316968">
    <property type="component" value="Chromosome"/>
</dbReference>
<reference evidence="7 8" key="1">
    <citation type="submission" date="2019-06" db="EMBL/GenBank/DDBJ databases">
        <title>Saccharibacillus brassicae sp. nov., an endophytic bacterium isolated from Chinese cabbage seeds (Brassica pekinensis).</title>
        <authorList>
            <person name="Jiang L."/>
            <person name="Lee J."/>
            <person name="Kim S.W."/>
        </authorList>
    </citation>
    <scope>NUCLEOTIDE SEQUENCE [LARGE SCALE GENOMIC DNA]</scope>
    <source>
        <strain evidence="8">KCTC 43072 / ATSA2</strain>
    </source>
</reference>